<evidence type="ECO:0000313" key="1">
    <source>
        <dbReference type="EMBL" id="KAI3773350.1"/>
    </source>
</evidence>
<comment type="caution">
    <text evidence="1">The sequence shown here is derived from an EMBL/GenBank/DDBJ whole genome shotgun (WGS) entry which is preliminary data.</text>
</comment>
<gene>
    <name evidence="1" type="ORF">L1987_47876</name>
</gene>
<name>A0ACB9FRA4_9ASTR</name>
<accession>A0ACB9FRA4</accession>
<reference evidence="2" key="1">
    <citation type="journal article" date="2022" name="Mol. Ecol. Resour.">
        <title>The genomes of chicory, endive, great burdock and yacon provide insights into Asteraceae palaeo-polyploidization history and plant inulin production.</title>
        <authorList>
            <person name="Fan W."/>
            <person name="Wang S."/>
            <person name="Wang H."/>
            <person name="Wang A."/>
            <person name="Jiang F."/>
            <person name="Liu H."/>
            <person name="Zhao H."/>
            <person name="Xu D."/>
            <person name="Zhang Y."/>
        </authorList>
    </citation>
    <scope>NUCLEOTIDE SEQUENCE [LARGE SCALE GENOMIC DNA]</scope>
    <source>
        <strain evidence="2">cv. Yunnan</strain>
    </source>
</reference>
<dbReference type="EMBL" id="CM042033">
    <property type="protein sequence ID" value="KAI3773350.1"/>
    <property type="molecule type" value="Genomic_DNA"/>
</dbReference>
<organism evidence="1 2">
    <name type="scientific">Smallanthus sonchifolius</name>
    <dbReference type="NCBI Taxonomy" id="185202"/>
    <lineage>
        <taxon>Eukaryota</taxon>
        <taxon>Viridiplantae</taxon>
        <taxon>Streptophyta</taxon>
        <taxon>Embryophyta</taxon>
        <taxon>Tracheophyta</taxon>
        <taxon>Spermatophyta</taxon>
        <taxon>Magnoliopsida</taxon>
        <taxon>eudicotyledons</taxon>
        <taxon>Gunneridae</taxon>
        <taxon>Pentapetalae</taxon>
        <taxon>asterids</taxon>
        <taxon>campanulids</taxon>
        <taxon>Asterales</taxon>
        <taxon>Asteraceae</taxon>
        <taxon>Asteroideae</taxon>
        <taxon>Heliantheae alliance</taxon>
        <taxon>Millerieae</taxon>
        <taxon>Smallanthus</taxon>
    </lineage>
</organism>
<dbReference type="Proteomes" id="UP001056120">
    <property type="component" value="Linkage Group LG16"/>
</dbReference>
<sequence length="75" mass="8396">MAQVGFFCSSLNGTESWLDSSNDATEDGLLEVAHKSYSTYVYRGTQVGCTPNIVTYSRNTVYNIFRQFIATARLE</sequence>
<proteinExistence type="predicted"/>
<evidence type="ECO:0000313" key="2">
    <source>
        <dbReference type="Proteomes" id="UP001056120"/>
    </source>
</evidence>
<reference evidence="1 2" key="2">
    <citation type="journal article" date="2022" name="Mol. Ecol. Resour.">
        <title>The genomes of chicory, endive, great burdock and yacon provide insights into Asteraceae paleo-polyploidization history and plant inulin production.</title>
        <authorList>
            <person name="Fan W."/>
            <person name="Wang S."/>
            <person name="Wang H."/>
            <person name="Wang A."/>
            <person name="Jiang F."/>
            <person name="Liu H."/>
            <person name="Zhao H."/>
            <person name="Xu D."/>
            <person name="Zhang Y."/>
        </authorList>
    </citation>
    <scope>NUCLEOTIDE SEQUENCE [LARGE SCALE GENOMIC DNA]</scope>
    <source>
        <strain evidence="2">cv. Yunnan</strain>
        <tissue evidence="1">Leaves</tissue>
    </source>
</reference>
<protein>
    <submittedName>
        <fullName evidence="1">Uncharacterized protein</fullName>
    </submittedName>
</protein>
<keyword evidence="2" id="KW-1185">Reference proteome</keyword>